<protein>
    <submittedName>
        <fullName evidence="6">SNF2 helicase associated domain-containing protein</fullName>
    </submittedName>
</protein>
<evidence type="ECO:0000259" key="4">
    <source>
        <dbReference type="PROSITE" id="PS51192"/>
    </source>
</evidence>
<dbReference type="GO" id="GO:0015616">
    <property type="term" value="F:DNA translocase activity"/>
    <property type="evidence" value="ECO:0007669"/>
    <property type="project" value="TreeGrafter"/>
</dbReference>
<dbReference type="InterPro" id="IPR014001">
    <property type="entry name" value="Helicase_ATP-bd"/>
</dbReference>
<keyword evidence="9" id="KW-1185">Reference proteome</keyword>
<comment type="caution">
    <text evidence="6">The sequence shown here is derived from an EMBL/GenBank/DDBJ whole genome shotgun (WGS) entry which is preliminary data.</text>
</comment>
<dbReference type="GO" id="GO:0008270">
    <property type="term" value="F:zinc ion binding"/>
    <property type="evidence" value="ECO:0007669"/>
    <property type="project" value="UniProtKB-KW"/>
</dbReference>
<feature type="domain" description="Helicase C-terminal" evidence="5">
    <location>
        <begin position="906"/>
        <end position="1047"/>
    </location>
</feature>
<dbReference type="GO" id="GO:0016787">
    <property type="term" value="F:hydrolase activity"/>
    <property type="evidence" value="ECO:0007669"/>
    <property type="project" value="UniProtKB-KW"/>
</dbReference>
<feature type="domain" description="Helicase ATP-binding" evidence="4">
    <location>
        <begin position="625"/>
        <end position="782"/>
    </location>
</feature>
<dbReference type="RefSeq" id="WP_217747922.1">
    <property type="nucleotide sequence ID" value="NZ_JAHOEB010000050.1"/>
</dbReference>
<evidence type="ECO:0000256" key="2">
    <source>
        <dbReference type="PROSITE-ProRule" id="PRU00325"/>
    </source>
</evidence>
<dbReference type="InterPro" id="IPR001650">
    <property type="entry name" value="Helicase_C-like"/>
</dbReference>
<evidence type="ECO:0000313" key="7">
    <source>
        <dbReference type="EMBL" id="MBV3393147.1"/>
    </source>
</evidence>
<dbReference type="PROSITE" id="PS51194">
    <property type="entry name" value="HELICASE_CTER"/>
    <property type="match status" value="1"/>
</dbReference>
<reference evidence="6 9" key="1">
    <citation type="submission" date="2021-06" db="EMBL/GenBank/DDBJ databases">
        <title>Collection of gut derived symbiotic bacterial strains cultured from healthy donors.</title>
        <authorList>
            <person name="Lin H."/>
            <person name="Littmann E."/>
            <person name="Pamer E.G."/>
        </authorList>
    </citation>
    <scope>NUCLEOTIDE SEQUENCE</scope>
    <source>
        <strain evidence="7 9">MSK.21.70</strain>
        <strain evidence="6">MSK.21.82</strain>
    </source>
</reference>
<dbReference type="EMBL" id="JAHOEF010000052">
    <property type="protein sequence ID" value="MBV3383156.1"/>
    <property type="molecule type" value="Genomic_DNA"/>
</dbReference>
<dbReference type="CDD" id="cd18012">
    <property type="entry name" value="DEXQc_arch_SWI2_SNF2"/>
    <property type="match status" value="1"/>
</dbReference>
<dbReference type="SMART" id="SM00487">
    <property type="entry name" value="DEXDc"/>
    <property type="match status" value="1"/>
</dbReference>
<dbReference type="InterPro" id="IPR000330">
    <property type="entry name" value="SNF2_N"/>
</dbReference>
<organism evidence="6 8">
    <name type="scientific">Catenibacterium mitsuokai</name>
    <dbReference type="NCBI Taxonomy" id="100886"/>
    <lineage>
        <taxon>Bacteria</taxon>
        <taxon>Bacillati</taxon>
        <taxon>Bacillota</taxon>
        <taxon>Erysipelotrichia</taxon>
        <taxon>Erysipelotrichales</taxon>
        <taxon>Coprobacillaceae</taxon>
        <taxon>Catenibacterium</taxon>
    </lineage>
</organism>
<dbReference type="PROSITE" id="PS51192">
    <property type="entry name" value="HELICASE_ATP_BIND_1"/>
    <property type="match status" value="1"/>
</dbReference>
<evidence type="ECO:0000313" key="6">
    <source>
        <dbReference type="EMBL" id="MBV3383156.1"/>
    </source>
</evidence>
<dbReference type="InterPro" id="IPR007527">
    <property type="entry name" value="Znf_SWIM"/>
</dbReference>
<keyword evidence="2" id="KW-0479">Metal-binding</keyword>
<sequence length="1068" mass="124121">MLFITDNEFERVVSRARNRDIAREYYRRDYVVNVSITIDNRGYYHISGKVMINGNIYLPRVLVNPNSKIVSTDCNCIYADEYTACGHIGALILKVQELSPNTFPYRYAVDLEKRAQEEKKSAMRERLLWEQQMAEFRRMEREKETNALTDYVKNQLVNQFTPVSSTPVHLKMLRADGWNFNITFKIGRARDYIVKSIPNFVTQMQNNEYHAYGKTLSFVHNPDILDEPSKKIYQFILRFYHSHLANNNTLFIDNENIDALWELLTTIPASFHNFKCIEDELHPVVSVTKDKHDTILELETNIAPYFAGKRCLYQYTPSDFTITRYPFDKQGVTIELLNRFDTLQRLYVAHEQLENFTRYIISPTKKYIEYVGLEDTIQEESHLEIYADVDEDEYALVSLIGTYEDGTHDLLKEDVPHSLKADLIINFLEKYNPDDMSGPMRFDTHRDETIDMIHDGLGHLNKITDVYVSDSLQAIGSKKSMNLSVGIKVSHNLLEMDLDSLDVPKEELADIIASHKKKKRYHRLKNGQLLYIDTHELDELGNMMDQYHILPKDISEDGTIDLNLNRAHQMDLATQDFQYVQVNREESFKDVLEHLKNYTHHKHELNERYDAILRDYQKEGFQWLSTMNDLHFGGILADDMGLGKTIQIMSLLESNEHHFSIIICPASLILNWLDEFNKFSSHLKVTCVMGSAKERKEIIKNYKQFDVMITSYDYIRKDYEEYKGIVFDFIVLDEAQYIKNQKTKNAIAVKSLEGKQRYALTGTPIENSLAELWSIFDFLNKDYLYNYRYFKSHYEAPIVKDHDEEVQTQLQKMISPFVLRRTKNEVLKDLPDKIENTVLVDFSEDEKKLYLAHLAQANQLLKTLDGSKDRIQILAMLTKLRQICCEPRIVFDDVKHMSSKMEACLNIIQTYKDNNKKIIVFSSFKSLLNLLAKELDKSKTSYYMLTGDTDKADRKGLVDAYQNDDTTVFLISLKAGGTGLNLTAAEGVIHFDPWWNMSAQNQATDRAYRIGQKNKVFVYKLIMADSIEEKIQTLQAAKKDLADRFVEGNSGSITTMSGEEIMSLFSED</sequence>
<dbReference type="InterPro" id="IPR049730">
    <property type="entry name" value="SNF2/RAD54-like_C"/>
</dbReference>
<dbReference type="Proteomes" id="UP001197492">
    <property type="component" value="Unassembled WGS sequence"/>
</dbReference>
<dbReference type="PROSITE" id="PS50966">
    <property type="entry name" value="ZF_SWIM"/>
    <property type="match status" value="1"/>
</dbReference>
<dbReference type="EMBL" id="JAHOEL010000049">
    <property type="protein sequence ID" value="MBV3393147.1"/>
    <property type="molecule type" value="Genomic_DNA"/>
</dbReference>
<dbReference type="PANTHER" id="PTHR45629">
    <property type="entry name" value="SNF2/RAD54 FAMILY MEMBER"/>
    <property type="match status" value="1"/>
</dbReference>
<gene>
    <name evidence="6" type="ORF">KSV97_07985</name>
    <name evidence="7" type="ORF">KSW06_07755</name>
</gene>
<dbReference type="AlphaFoldDB" id="A0AAW4MZB6"/>
<dbReference type="InterPro" id="IPR013663">
    <property type="entry name" value="Helicase_SWF/SNF/SWI_bac"/>
</dbReference>
<dbReference type="CDD" id="cd18793">
    <property type="entry name" value="SF2_C_SNF"/>
    <property type="match status" value="1"/>
</dbReference>
<dbReference type="GO" id="GO:0005524">
    <property type="term" value="F:ATP binding"/>
    <property type="evidence" value="ECO:0007669"/>
    <property type="project" value="InterPro"/>
</dbReference>
<dbReference type="InterPro" id="IPR050496">
    <property type="entry name" value="SNF2_RAD54_helicase_repair"/>
</dbReference>
<dbReference type="Proteomes" id="UP001196408">
    <property type="component" value="Unassembled WGS sequence"/>
</dbReference>
<keyword evidence="2" id="KW-0862">Zinc</keyword>
<dbReference type="Pfam" id="PF00271">
    <property type="entry name" value="Helicase_C"/>
    <property type="match status" value="1"/>
</dbReference>
<accession>A0AAW4MZB6</accession>
<dbReference type="Pfam" id="PF00176">
    <property type="entry name" value="SNF2-rel_dom"/>
    <property type="match status" value="1"/>
</dbReference>
<proteinExistence type="predicted"/>
<evidence type="ECO:0000313" key="9">
    <source>
        <dbReference type="Proteomes" id="UP001197492"/>
    </source>
</evidence>
<keyword evidence="1" id="KW-0378">Hydrolase</keyword>
<name>A0AAW4MZB6_9FIRM</name>
<keyword evidence="2" id="KW-0863">Zinc-finger</keyword>
<dbReference type="SMART" id="SM00490">
    <property type="entry name" value="HELICc"/>
    <property type="match status" value="1"/>
</dbReference>
<evidence type="ECO:0000259" key="5">
    <source>
        <dbReference type="PROSITE" id="PS51194"/>
    </source>
</evidence>
<dbReference type="Pfam" id="PF08455">
    <property type="entry name" value="SNF2_assoc"/>
    <property type="match status" value="1"/>
</dbReference>
<evidence type="ECO:0000313" key="8">
    <source>
        <dbReference type="Proteomes" id="UP001196408"/>
    </source>
</evidence>
<evidence type="ECO:0000259" key="3">
    <source>
        <dbReference type="PROSITE" id="PS50966"/>
    </source>
</evidence>
<feature type="domain" description="SWIM-type" evidence="3">
    <location>
        <begin position="59"/>
        <end position="96"/>
    </location>
</feature>
<evidence type="ECO:0000256" key="1">
    <source>
        <dbReference type="ARBA" id="ARBA00022801"/>
    </source>
</evidence>
<dbReference type="PANTHER" id="PTHR45629:SF7">
    <property type="entry name" value="DNA EXCISION REPAIR PROTEIN ERCC-6-RELATED"/>
    <property type="match status" value="1"/>
</dbReference>